<comment type="caution">
    <text evidence="1">The sequence shown here is derived from an EMBL/GenBank/DDBJ whole genome shotgun (WGS) entry which is preliminary data.</text>
</comment>
<proteinExistence type="predicted"/>
<accession>A0A644XB14</accession>
<sequence length="122" mass="13990">MLNKAVKKINDEIEKEKNPYVKVIGEYLLKVIADNEGAAEKILAADKTIMKSLEAMRKAAEKNKVGNMAMISDEEGFAIVIKYFEIKREKKNDMANKKVIDFKAKKEEKEEDIFNVSLDDYI</sequence>
<organism evidence="1">
    <name type="scientific">bioreactor metagenome</name>
    <dbReference type="NCBI Taxonomy" id="1076179"/>
    <lineage>
        <taxon>unclassified sequences</taxon>
        <taxon>metagenomes</taxon>
        <taxon>ecological metagenomes</taxon>
    </lineage>
</organism>
<evidence type="ECO:0000313" key="1">
    <source>
        <dbReference type="EMBL" id="MPM11363.1"/>
    </source>
</evidence>
<reference evidence="1" key="1">
    <citation type="submission" date="2019-08" db="EMBL/GenBank/DDBJ databases">
        <authorList>
            <person name="Kucharzyk K."/>
            <person name="Murdoch R.W."/>
            <person name="Higgins S."/>
            <person name="Loffler F."/>
        </authorList>
    </citation>
    <scope>NUCLEOTIDE SEQUENCE</scope>
</reference>
<dbReference type="AlphaFoldDB" id="A0A644XB14"/>
<protein>
    <submittedName>
        <fullName evidence="1">Uncharacterized protein</fullName>
    </submittedName>
</protein>
<gene>
    <name evidence="1" type="ORF">SDC9_57706</name>
</gene>
<name>A0A644XB14_9ZZZZ</name>
<dbReference type="EMBL" id="VSSQ01001821">
    <property type="protein sequence ID" value="MPM11363.1"/>
    <property type="molecule type" value="Genomic_DNA"/>
</dbReference>